<protein>
    <submittedName>
        <fullName evidence="2">Mobile element protein</fullName>
    </submittedName>
</protein>
<dbReference type="PANTHER" id="PTHR35004:SF6">
    <property type="entry name" value="TRANSPOSASE"/>
    <property type="match status" value="1"/>
</dbReference>
<name>A0A1R4J017_9MICO</name>
<evidence type="ECO:0000259" key="1">
    <source>
        <dbReference type="PROSITE" id="PS50994"/>
    </source>
</evidence>
<sequence length="241" mass="27074">MQLSARLGIAPSTVHRILQAAGLNRLTYVDRATGEPIRRYEHESPGSLVHVDVKKLGNIPEGGGWRYVGRRQGEKHRAATPGKSLNAHGSPRLGYAFVHTVIDDYSRVAYTEVHDDETAVTAVGVLHRAVEWFAERGVVISRVLSDNGGAYRSHLWRETCDALKIKPKYTRPYRPQTNGKVERFHRTMADGWAYSRCYASEAERRSALEGWLHDYNHHRPHTAGGGLPPFSRLTNVPGQYI</sequence>
<dbReference type="InterPro" id="IPR036397">
    <property type="entry name" value="RNaseH_sf"/>
</dbReference>
<dbReference type="PROSITE" id="PS50994">
    <property type="entry name" value="INTEGRASE"/>
    <property type="match status" value="1"/>
</dbReference>
<feature type="domain" description="Integrase catalytic" evidence="1">
    <location>
        <begin position="77"/>
        <end position="237"/>
    </location>
</feature>
<dbReference type="Proteomes" id="UP000196320">
    <property type="component" value="Unassembled WGS sequence"/>
</dbReference>
<dbReference type="SUPFAM" id="SSF53098">
    <property type="entry name" value="Ribonuclease H-like"/>
    <property type="match status" value="1"/>
</dbReference>
<dbReference type="EMBL" id="FUKO01000014">
    <property type="protein sequence ID" value="SJN25329.1"/>
    <property type="molecule type" value="Genomic_DNA"/>
</dbReference>
<dbReference type="InterPro" id="IPR012337">
    <property type="entry name" value="RNaseH-like_sf"/>
</dbReference>
<organism evidence="2 3">
    <name type="scientific">Microbacterium esteraromaticum</name>
    <dbReference type="NCBI Taxonomy" id="57043"/>
    <lineage>
        <taxon>Bacteria</taxon>
        <taxon>Bacillati</taxon>
        <taxon>Actinomycetota</taxon>
        <taxon>Actinomycetes</taxon>
        <taxon>Micrococcales</taxon>
        <taxon>Microbacteriaceae</taxon>
        <taxon>Microbacterium</taxon>
    </lineage>
</organism>
<dbReference type="InterPro" id="IPR047656">
    <property type="entry name" value="IS481-like_transpos"/>
</dbReference>
<dbReference type="GO" id="GO:0015074">
    <property type="term" value="P:DNA integration"/>
    <property type="evidence" value="ECO:0007669"/>
    <property type="project" value="InterPro"/>
</dbReference>
<accession>A0A1R4J017</accession>
<gene>
    <name evidence="2" type="ORF">FM104_04845</name>
</gene>
<evidence type="ECO:0000313" key="3">
    <source>
        <dbReference type="Proteomes" id="UP000196320"/>
    </source>
</evidence>
<dbReference type="Pfam" id="PF13683">
    <property type="entry name" value="rve_3"/>
    <property type="match status" value="1"/>
</dbReference>
<reference evidence="2 3" key="1">
    <citation type="submission" date="2017-02" db="EMBL/GenBank/DDBJ databases">
        <authorList>
            <person name="Peterson S.W."/>
        </authorList>
    </citation>
    <scope>NUCLEOTIDE SEQUENCE [LARGE SCALE GENOMIC DNA]</scope>
    <source>
        <strain evidence="2 3">B Mb 05.01</strain>
    </source>
</reference>
<dbReference type="AlphaFoldDB" id="A0A1R4J017"/>
<proteinExistence type="predicted"/>
<dbReference type="InterPro" id="IPR001584">
    <property type="entry name" value="Integrase_cat-core"/>
</dbReference>
<dbReference type="NCBIfam" id="NF033577">
    <property type="entry name" value="transpos_IS481"/>
    <property type="match status" value="1"/>
</dbReference>
<dbReference type="GO" id="GO:0003676">
    <property type="term" value="F:nucleic acid binding"/>
    <property type="evidence" value="ECO:0007669"/>
    <property type="project" value="InterPro"/>
</dbReference>
<evidence type="ECO:0000313" key="2">
    <source>
        <dbReference type="EMBL" id="SJN25329.1"/>
    </source>
</evidence>
<dbReference type="PANTHER" id="PTHR35004">
    <property type="entry name" value="TRANSPOSASE RV3428C-RELATED"/>
    <property type="match status" value="1"/>
</dbReference>
<dbReference type="Gene3D" id="3.30.420.10">
    <property type="entry name" value="Ribonuclease H-like superfamily/Ribonuclease H"/>
    <property type="match status" value="1"/>
</dbReference>
<keyword evidence="3" id="KW-1185">Reference proteome</keyword>